<sequence length="321" mass="36311">MSFPKPRRIKTPEVTLAVYENDGDTGRRHPPVIFVHGWPEIAYSWKSQLGAVAKAGFRAIAIDLKGFGWSDAPKDPALYSAEQMTGDFVALMDALSIEKAIFCGHDWGGALVWAMAQLRPERVAGVIGLCTPVHPRPPAPPLAIINKRFGSQHYFVQFQTRDVPEQLFASDPDRFFRLMFQRPPPRDRWAELVPRIYDLPGRFKNAPPPSDNDVIIPPADIQIYVDAYKKSGFHGGVNLYRNIDRNWEAMEGRDETVRAPALWIGAELDLFLPPESAEKMKDIVPDLESHVIADCGHWMTWEKPAETNALIIDWLKRRFSA</sequence>
<dbReference type="GO" id="GO:0016787">
    <property type="term" value="F:hydrolase activity"/>
    <property type="evidence" value="ECO:0007669"/>
    <property type="project" value="UniProtKB-KW"/>
</dbReference>
<name>A0AAE9ZH64_9PROT</name>
<dbReference type="InterPro" id="IPR029058">
    <property type="entry name" value="AB_hydrolase_fold"/>
</dbReference>
<organism evidence="3 4">
    <name type="scientific">Hyphococcus flavus</name>
    <dbReference type="NCBI Taxonomy" id="1866326"/>
    <lineage>
        <taxon>Bacteria</taxon>
        <taxon>Pseudomonadati</taxon>
        <taxon>Pseudomonadota</taxon>
        <taxon>Alphaproteobacteria</taxon>
        <taxon>Parvularculales</taxon>
        <taxon>Parvularculaceae</taxon>
        <taxon>Hyphococcus</taxon>
    </lineage>
</organism>
<reference evidence="3" key="1">
    <citation type="submission" date="2023-02" db="EMBL/GenBank/DDBJ databases">
        <title>Genome sequence of Hyphococcus flavus.</title>
        <authorList>
            <person name="Rong J.-C."/>
            <person name="Zhao Q."/>
            <person name="Yi M."/>
            <person name="Wu J.-Y."/>
        </authorList>
    </citation>
    <scope>NUCLEOTIDE SEQUENCE</scope>
    <source>
        <strain evidence="3">MCCC 1K03223</strain>
    </source>
</reference>
<keyword evidence="1 3" id="KW-0378">Hydrolase</keyword>
<proteinExistence type="predicted"/>
<gene>
    <name evidence="3" type="ORF">PUV54_04495</name>
</gene>
<accession>A0AAE9ZH64</accession>
<evidence type="ECO:0000256" key="1">
    <source>
        <dbReference type="ARBA" id="ARBA00022801"/>
    </source>
</evidence>
<dbReference type="InterPro" id="IPR000639">
    <property type="entry name" value="Epox_hydrolase-like"/>
</dbReference>
<dbReference type="PRINTS" id="PR00412">
    <property type="entry name" value="EPOXHYDRLASE"/>
</dbReference>
<dbReference type="EMBL" id="CP118166">
    <property type="protein sequence ID" value="WDI32452.1"/>
    <property type="molecule type" value="Genomic_DNA"/>
</dbReference>
<evidence type="ECO:0000313" key="3">
    <source>
        <dbReference type="EMBL" id="WDI32452.1"/>
    </source>
</evidence>
<dbReference type="SUPFAM" id="SSF53474">
    <property type="entry name" value="alpha/beta-Hydrolases"/>
    <property type="match status" value="1"/>
</dbReference>
<dbReference type="AlphaFoldDB" id="A0AAE9ZH64"/>
<dbReference type="PRINTS" id="PR00111">
    <property type="entry name" value="ABHYDROLASE"/>
</dbReference>
<dbReference type="PANTHER" id="PTHR43329">
    <property type="entry name" value="EPOXIDE HYDROLASE"/>
    <property type="match status" value="1"/>
</dbReference>
<dbReference type="Gene3D" id="3.40.50.1820">
    <property type="entry name" value="alpha/beta hydrolase"/>
    <property type="match status" value="1"/>
</dbReference>
<dbReference type="RefSeq" id="WP_274494374.1">
    <property type="nucleotide sequence ID" value="NZ_CP118166.1"/>
</dbReference>
<dbReference type="KEGG" id="hfl:PUV54_04495"/>
<protein>
    <submittedName>
        <fullName evidence="3">Alpha/beta hydrolase</fullName>
    </submittedName>
</protein>
<keyword evidence="4" id="KW-1185">Reference proteome</keyword>
<feature type="domain" description="AB hydrolase-1" evidence="2">
    <location>
        <begin position="30"/>
        <end position="304"/>
    </location>
</feature>
<dbReference type="Proteomes" id="UP001214043">
    <property type="component" value="Chromosome"/>
</dbReference>
<evidence type="ECO:0000259" key="2">
    <source>
        <dbReference type="Pfam" id="PF00561"/>
    </source>
</evidence>
<evidence type="ECO:0000313" key="4">
    <source>
        <dbReference type="Proteomes" id="UP001214043"/>
    </source>
</evidence>
<dbReference type="InterPro" id="IPR000073">
    <property type="entry name" value="AB_hydrolase_1"/>
</dbReference>
<dbReference type="Pfam" id="PF00561">
    <property type="entry name" value="Abhydrolase_1"/>
    <property type="match status" value="1"/>
</dbReference>